<evidence type="ECO:0000313" key="3">
    <source>
        <dbReference type="Proteomes" id="UP000716446"/>
    </source>
</evidence>
<keyword evidence="1" id="KW-0732">Signal</keyword>
<name>A0A9N8JQS6_9PEZI</name>
<evidence type="ECO:0000313" key="2">
    <source>
        <dbReference type="EMBL" id="CAD0092917.1"/>
    </source>
</evidence>
<keyword evidence="3" id="KW-1185">Reference proteome</keyword>
<dbReference type="Proteomes" id="UP000716446">
    <property type="component" value="Unassembled WGS sequence"/>
</dbReference>
<feature type="signal peptide" evidence="1">
    <location>
        <begin position="1"/>
        <end position="18"/>
    </location>
</feature>
<proteinExistence type="predicted"/>
<comment type="caution">
    <text evidence="2">The sequence shown here is derived from an EMBL/GenBank/DDBJ whole genome shotgun (WGS) entry which is preliminary data.</text>
</comment>
<organism evidence="2 3">
    <name type="scientific">Aureobasidium vineae</name>
    <dbReference type="NCBI Taxonomy" id="2773715"/>
    <lineage>
        <taxon>Eukaryota</taxon>
        <taxon>Fungi</taxon>
        <taxon>Dikarya</taxon>
        <taxon>Ascomycota</taxon>
        <taxon>Pezizomycotina</taxon>
        <taxon>Dothideomycetes</taxon>
        <taxon>Dothideomycetidae</taxon>
        <taxon>Dothideales</taxon>
        <taxon>Saccotheciaceae</taxon>
        <taxon>Aureobasidium</taxon>
    </lineage>
</organism>
<dbReference type="AlphaFoldDB" id="A0A9N8JQS6"/>
<feature type="chain" id="PRO_5040111813" evidence="1">
    <location>
        <begin position="19"/>
        <end position="261"/>
    </location>
</feature>
<protein>
    <submittedName>
        <fullName evidence="2">Uncharacterized protein</fullName>
    </submittedName>
</protein>
<evidence type="ECO:0000256" key="1">
    <source>
        <dbReference type="SAM" id="SignalP"/>
    </source>
</evidence>
<gene>
    <name evidence="2" type="ORF">AWRI4619_LOCUS7540</name>
</gene>
<accession>A0A9N8JQS6</accession>
<sequence length="261" mass="29785">MQALRILSLVVFFTFVLGIYSSPVLHERAISKCTPKDIAIVRRTVKDEAYFCKWWLSETKSPFLEFSPLQVTDLCRCISPAKTTTKKKRAELIEEATVEARLERRQTMTTCRAKLSIQFSQPWRFCVFYTSYPRTTSPFARYSAKGLTKLCGCVNGNVVSTSSKKTLTFTKSASRTVNPFSKASSSSKKHLGQVSHEGLVLVEAFEQLDQAYLPNFLLVKQTYKQLFKTCVQNFILEQGRHRVDSQQVFKRYSLDVDIGIV</sequence>
<reference evidence="2" key="1">
    <citation type="submission" date="2020-06" db="EMBL/GenBank/DDBJ databases">
        <authorList>
            <person name="Onetto C."/>
        </authorList>
    </citation>
    <scope>NUCLEOTIDE SEQUENCE</scope>
</reference>
<dbReference type="EMBL" id="CAIJEN010000014">
    <property type="protein sequence ID" value="CAD0092917.1"/>
    <property type="molecule type" value="Genomic_DNA"/>
</dbReference>